<feature type="domain" description="Integrase catalytic" evidence="1">
    <location>
        <begin position="1"/>
        <end position="130"/>
    </location>
</feature>
<dbReference type="Gene3D" id="3.30.420.10">
    <property type="entry name" value="Ribonuclease H-like superfamily/Ribonuclease H"/>
    <property type="match status" value="1"/>
</dbReference>
<dbReference type="Proteomes" id="UP000605970">
    <property type="component" value="Unassembled WGS sequence"/>
</dbReference>
<dbReference type="InterPro" id="IPR050951">
    <property type="entry name" value="Retrovirus_Pol_polyprotein"/>
</dbReference>
<proteinExistence type="predicted"/>
<dbReference type="EMBL" id="JABEBT010000084">
    <property type="protein sequence ID" value="KAF7633138.1"/>
    <property type="molecule type" value="Genomic_DNA"/>
</dbReference>
<dbReference type="PROSITE" id="PS50994">
    <property type="entry name" value="INTEGRASE"/>
    <property type="match status" value="1"/>
</dbReference>
<gene>
    <name evidence="2" type="ORF">Mgra_00007501</name>
</gene>
<dbReference type="PANTHER" id="PTHR37984">
    <property type="entry name" value="PROTEIN CBG26694"/>
    <property type="match status" value="1"/>
</dbReference>
<dbReference type="InterPro" id="IPR012337">
    <property type="entry name" value="RNaseH-like_sf"/>
</dbReference>
<dbReference type="InterPro" id="IPR036397">
    <property type="entry name" value="RNaseH_sf"/>
</dbReference>
<dbReference type="SUPFAM" id="SSF53098">
    <property type="entry name" value="Ribonuclease H-like"/>
    <property type="match status" value="1"/>
</dbReference>
<accession>A0A8S9ZII3</accession>
<dbReference type="GO" id="GO:0003676">
    <property type="term" value="F:nucleic acid binding"/>
    <property type="evidence" value="ECO:0007669"/>
    <property type="project" value="InterPro"/>
</dbReference>
<evidence type="ECO:0000313" key="3">
    <source>
        <dbReference type="Proteomes" id="UP000605970"/>
    </source>
</evidence>
<protein>
    <recommendedName>
        <fullName evidence="1">Integrase catalytic domain-containing protein</fullName>
    </recommendedName>
</protein>
<evidence type="ECO:0000259" key="1">
    <source>
        <dbReference type="PROSITE" id="PS50994"/>
    </source>
</evidence>
<dbReference type="InterPro" id="IPR001584">
    <property type="entry name" value="Integrase_cat-core"/>
</dbReference>
<evidence type="ECO:0000313" key="2">
    <source>
        <dbReference type="EMBL" id="KAF7633138.1"/>
    </source>
</evidence>
<name>A0A8S9ZII3_9BILA</name>
<organism evidence="2 3">
    <name type="scientific">Meloidogyne graminicola</name>
    <dbReference type="NCBI Taxonomy" id="189291"/>
    <lineage>
        <taxon>Eukaryota</taxon>
        <taxon>Metazoa</taxon>
        <taxon>Ecdysozoa</taxon>
        <taxon>Nematoda</taxon>
        <taxon>Chromadorea</taxon>
        <taxon>Rhabditida</taxon>
        <taxon>Tylenchina</taxon>
        <taxon>Tylenchomorpha</taxon>
        <taxon>Tylenchoidea</taxon>
        <taxon>Meloidogynidae</taxon>
        <taxon>Meloidogyninae</taxon>
        <taxon>Meloidogyne</taxon>
    </lineage>
</organism>
<comment type="caution">
    <text evidence="2">The sequence shown here is derived from an EMBL/GenBank/DDBJ whole genome shotgun (WGS) entry which is preliminary data.</text>
</comment>
<dbReference type="AlphaFoldDB" id="A0A8S9ZII3"/>
<dbReference type="GO" id="GO:0015074">
    <property type="term" value="P:DNA integration"/>
    <property type="evidence" value="ECO:0007669"/>
    <property type="project" value="InterPro"/>
</dbReference>
<keyword evidence="3" id="KW-1185">Reference proteome</keyword>
<dbReference type="OrthoDB" id="5839379at2759"/>
<sequence>MCRSFFKWTVAEPIPNKTAETIARVFVENVILIYGAPKRIHSDRGKEFLNSILENITQILKSEVSTTRGYDPQANGLVERMNQTIIKLLKRTTPSEWDWDLKLPYIVFAINATPSETTGFSPYTLMFGRTVNFPTDENIELGVDPRYTVDEETYLQAFRENLENILDEARNNIKIAQERQKLEFDKRPAVTEKICSR</sequence>
<reference evidence="2" key="1">
    <citation type="journal article" date="2020" name="Ecol. Evol.">
        <title>Genome structure and content of the rice root-knot nematode (Meloidogyne graminicola).</title>
        <authorList>
            <person name="Phan N.T."/>
            <person name="Danchin E.G.J."/>
            <person name="Klopp C."/>
            <person name="Perfus-Barbeoch L."/>
            <person name="Kozlowski D.K."/>
            <person name="Koutsovoulos G.D."/>
            <person name="Lopez-Roques C."/>
            <person name="Bouchez O."/>
            <person name="Zahm M."/>
            <person name="Besnard G."/>
            <person name="Bellafiore S."/>
        </authorList>
    </citation>
    <scope>NUCLEOTIDE SEQUENCE</scope>
    <source>
        <strain evidence="2">VN-18</strain>
    </source>
</reference>
<dbReference type="PANTHER" id="PTHR37984:SF5">
    <property type="entry name" value="PROTEIN NYNRIN-LIKE"/>
    <property type="match status" value="1"/>
</dbReference>